<keyword evidence="4" id="KW-1185">Reference proteome</keyword>
<sequence>MGFRFQRRIRLAPGIRLNASKSELRLSVGPRGASPNVGSSGVHDHARILGTELADGAEHDKRGKQESPAGVSESERRPVRALEALLKEGGSLPLRLEINKSGDISYRHGDGTPMGAHDARLLRRHAGDGIREQLSTHCERLNADLESLALLHVQTPPPGRHMGYQPCHFPEPPPAFPILQQPTRWQQLWPAARRRIEEENLRREEVHEKAYRAWEWDKAEHDSREFAREQRETHAVLDNLEAMEQTLAERLEEISWPRETVVDFDFGDDARTIAVDIDLPGEDEMPDRQWTMPVKRLKLTPRKLSATRQRKLYNDYVHGAVFFVLGTVFARLPKVERAVVSGYRQVTDPATGDSRDQYLYTIKVARKEWERIHVDQLEQVGPAHALDAFTLRRDMTKTGIFRDIEPFGLG</sequence>
<proteinExistence type="predicted"/>
<comment type="caution">
    <text evidence="3">The sequence shown here is derived from an EMBL/GenBank/DDBJ whole genome shotgun (WGS) entry which is preliminary data.</text>
</comment>
<feature type="domain" description="DUF4236" evidence="2">
    <location>
        <begin position="3"/>
        <end position="51"/>
    </location>
</feature>
<gene>
    <name evidence="3" type="ORF">ACFOEV_07740</name>
</gene>
<evidence type="ECO:0000259" key="2">
    <source>
        <dbReference type="Pfam" id="PF14020"/>
    </source>
</evidence>
<feature type="compositionally biased region" description="Basic and acidic residues" evidence="1">
    <location>
        <begin position="56"/>
        <end position="65"/>
    </location>
</feature>
<name>A0ABV7LNB7_9GAMM</name>
<evidence type="ECO:0000313" key="3">
    <source>
        <dbReference type="EMBL" id="MFC3283493.1"/>
    </source>
</evidence>
<dbReference type="RefSeq" id="WP_386772558.1">
    <property type="nucleotide sequence ID" value="NZ_JBHRUG010000017.1"/>
</dbReference>
<evidence type="ECO:0000313" key="4">
    <source>
        <dbReference type="Proteomes" id="UP001595579"/>
    </source>
</evidence>
<accession>A0ABV7LNB7</accession>
<dbReference type="Proteomes" id="UP001595579">
    <property type="component" value="Unassembled WGS sequence"/>
</dbReference>
<dbReference type="Pfam" id="PF14020">
    <property type="entry name" value="DUF4236"/>
    <property type="match status" value="1"/>
</dbReference>
<protein>
    <submittedName>
        <fullName evidence="3">DUF4236 domain-containing protein</fullName>
    </submittedName>
</protein>
<organism evidence="3 4">
    <name type="scientific">Litchfieldella rifensis</name>
    <dbReference type="NCBI Taxonomy" id="762643"/>
    <lineage>
        <taxon>Bacteria</taxon>
        <taxon>Pseudomonadati</taxon>
        <taxon>Pseudomonadota</taxon>
        <taxon>Gammaproteobacteria</taxon>
        <taxon>Oceanospirillales</taxon>
        <taxon>Halomonadaceae</taxon>
        <taxon>Litchfieldella</taxon>
    </lineage>
</organism>
<reference evidence="4" key="1">
    <citation type="journal article" date="2019" name="Int. J. Syst. Evol. Microbiol.">
        <title>The Global Catalogue of Microorganisms (GCM) 10K type strain sequencing project: providing services to taxonomists for standard genome sequencing and annotation.</title>
        <authorList>
            <consortium name="The Broad Institute Genomics Platform"/>
            <consortium name="The Broad Institute Genome Sequencing Center for Infectious Disease"/>
            <person name="Wu L."/>
            <person name="Ma J."/>
        </authorList>
    </citation>
    <scope>NUCLEOTIDE SEQUENCE [LARGE SCALE GENOMIC DNA]</scope>
    <source>
        <strain evidence="4">CECT 7698</strain>
    </source>
</reference>
<feature type="region of interest" description="Disordered" evidence="1">
    <location>
        <begin position="53"/>
        <end position="78"/>
    </location>
</feature>
<dbReference type="InterPro" id="IPR025330">
    <property type="entry name" value="DUF4236"/>
</dbReference>
<evidence type="ECO:0000256" key="1">
    <source>
        <dbReference type="SAM" id="MobiDB-lite"/>
    </source>
</evidence>
<dbReference type="EMBL" id="JBHRUG010000017">
    <property type="protein sequence ID" value="MFC3283493.1"/>
    <property type="molecule type" value="Genomic_DNA"/>
</dbReference>